<dbReference type="InterPro" id="IPR048634">
    <property type="entry name" value="SecD_SecF_C"/>
</dbReference>
<evidence type="ECO:0000256" key="7">
    <source>
        <dbReference type="ARBA" id="ARBA00023010"/>
    </source>
</evidence>
<dbReference type="InterPro" id="IPR022813">
    <property type="entry name" value="SecD/SecF_arch_bac"/>
</dbReference>
<evidence type="ECO:0000256" key="9">
    <source>
        <dbReference type="SAM" id="Phobius"/>
    </source>
</evidence>
<feature type="domain" description="SecDF P1 head subdomain" evidence="11">
    <location>
        <begin position="21"/>
        <end position="118"/>
    </location>
</feature>
<evidence type="ECO:0000256" key="1">
    <source>
        <dbReference type="ARBA" id="ARBA00004651"/>
    </source>
</evidence>
<dbReference type="Pfam" id="PF22599">
    <property type="entry name" value="SecDF_P1_head"/>
    <property type="match status" value="1"/>
</dbReference>
<dbReference type="AlphaFoldDB" id="A0A2M8DLC9"/>
<feature type="transmembrane region" description="Helical" evidence="9">
    <location>
        <begin position="141"/>
        <end position="159"/>
    </location>
</feature>
<feature type="transmembrane region" description="Helical" evidence="9">
    <location>
        <begin position="190"/>
        <end position="212"/>
    </location>
</feature>
<keyword evidence="2" id="KW-0813">Transport</keyword>
<dbReference type="Pfam" id="PF02355">
    <property type="entry name" value="SecD_SecF_C"/>
    <property type="match status" value="1"/>
</dbReference>
<keyword evidence="7" id="KW-0811">Translocation</keyword>
<keyword evidence="5" id="KW-0653">Protein transport</keyword>
<gene>
    <name evidence="12" type="primary">secD</name>
    <name evidence="12" type="ORF">CO078_01510</name>
</gene>
<evidence type="ECO:0000259" key="11">
    <source>
        <dbReference type="Pfam" id="PF22599"/>
    </source>
</evidence>
<name>A0A2M8DLC9_9BACT</name>
<dbReference type="InterPro" id="IPR001036">
    <property type="entry name" value="Acrflvin-R"/>
</dbReference>
<dbReference type="SUPFAM" id="SSF82866">
    <property type="entry name" value="Multidrug efflux transporter AcrB transmembrane domain"/>
    <property type="match status" value="1"/>
</dbReference>
<feature type="transmembrane region" description="Helical" evidence="9">
    <location>
        <begin position="164"/>
        <end position="184"/>
    </location>
</feature>
<organism evidence="12 13">
    <name type="scientific">Candidatus Nealsonbacteria bacterium CG_4_9_14_0_8_um_filter_36_17</name>
    <dbReference type="NCBI Taxonomy" id="1974693"/>
    <lineage>
        <taxon>Bacteria</taxon>
        <taxon>Candidatus Nealsoniibacteriota</taxon>
    </lineage>
</organism>
<dbReference type="PANTHER" id="PTHR30081">
    <property type="entry name" value="PROTEIN-EXPORT MEMBRANE PROTEIN SEC"/>
    <property type="match status" value="1"/>
</dbReference>
<dbReference type="PRINTS" id="PR00702">
    <property type="entry name" value="ACRIFLAVINRP"/>
</dbReference>
<evidence type="ECO:0000256" key="5">
    <source>
        <dbReference type="ARBA" id="ARBA00022927"/>
    </source>
</evidence>
<accession>A0A2M8DLC9</accession>
<dbReference type="PANTHER" id="PTHR30081:SF1">
    <property type="entry name" value="PROTEIN TRANSLOCASE SUBUNIT SECD"/>
    <property type="match status" value="1"/>
</dbReference>
<dbReference type="NCBIfam" id="TIGR00916">
    <property type="entry name" value="2A0604s01"/>
    <property type="match status" value="1"/>
</dbReference>
<dbReference type="Gene3D" id="1.20.1640.10">
    <property type="entry name" value="Multidrug efflux transporter AcrB transmembrane domain"/>
    <property type="match status" value="1"/>
</dbReference>
<feature type="non-terminal residue" evidence="12">
    <location>
        <position position="1"/>
    </location>
</feature>
<dbReference type="GO" id="GO:0006886">
    <property type="term" value="P:intracellular protein transport"/>
    <property type="evidence" value="ECO:0007669"/>
    <property type="project" value="InterPro"/>
</dbReference>
<dbReference type="GO" id="GO:0005886">
    <property type="term" value="C:plasma membrane"/>
    <property type="evidence" value="ECO:0007669"/>
    <property type="project" value="UniProtKB-SubCell"/>
</dbReference>
<keyword evidence="4 9" id="KW-0812">Transmembrane</keyword>
<evidence type="ECO:0000313" key="12">
    <source>
        <dbReference type="EMBL" id="PJB98594.1"/>
    </source>
</evidence>
<keyword evidence="3" id="KW-1003">Cell membrane</keyword>
<dbReference type="GO" id="GO:0015450">
    <property type="term" value="F:protein-transporting ATPase activity"/>
    <property type="evidence" value="ECO:0007669"/>
    <property type="project" value="InterPro"/>
</dbReference>
<evidence type="ECO:0000256" key="2">
    <source>
        <dbReference type="ARBA" id="ARBA00022448"/>
    </source>
</evidence>
<evidence type="ECO:0000256" key="3">
    <source>
        <dbReference type="ARBA" id="ARBA00022475"/>
    </source>
</evidence>
<dbReference type="FunFam" id="1.20.1640.10:FF:000004">
    <property type="entry name" value="Protein translocase subunit SecD"/>
    <property type="match status" value="1"/>
</dbReference>
<feature type="transmembrane region" description="Helical" evidence="9">
    <location>
        <begin position="244"/>
        <end position="261"/>
    </location>
</feature>
<comment type="subcellular location">
    <subcellularLocation>
        <location evidence="1">Cell membrane</location>
        <topology evidence="1">Multi-pass membrane protein</topology>
    </subcellularLocation>
</comment>
<feature type="domain" description="Protein export membrane protein SecD/SecF C-terminal" evidence="10">
    <location>
        <begin position="120"/>
        <end position="288"/>
    </location>
</feature>
<keyword evidence="8 9" id="KW-0472">Membrane</keyword>
<dbReference type="InterPro" id="IPR005791">
    <property type="entry name" value="SecD"/>
</dbReference>
<sequence>ILEKNREVIETQEGQIEDPFKATILTGKYLKHSELGFDQTTNRPLVHLEFNDEGAKIFEELTGKNVRKILAIYIDGIPISTPVVQEKISGGKAQITGQFTVEEARTLSRNLNAGALPVPIKLISQQSVGPILGKISLEKSLKAGMLGFLAVIIFIILFYRLPGILASLALGIYAVLVLTIFKLIPVTLTLAGIGGFILSIGMAVDANVLIFSRMREELREGKSFSQSLEEGFNRAWPAIRDGNFTTLLVAAILFGFGSSFIKGFATTLSIGILISMFSALIITKNFLKCFLGTRLERVKWLWR</sequence>
<evidence type="ECO:0000256" key="6">
    <source>
        <dbReference type="ARBA" id="ARBA00022989"/>
    </source>
</evidence>
<reference evidence="13" key="1">
    <citation type="submission" date="2017-09" db="EMBL/GenBank/DDBJ databases">
        <title>Depth-based differentiation of microbial function through sediment-hosted aquifers and enrichment of novel symbionts in the deep terrestrial subsurface.</title>
        <authorList>
            <person name="Probst A.J."/>
            <person name="Ladd B."/>
            <person name="Jarett J.K."/>
            <person name="Geller-Mcgrath D.E."/>
            <person name="Sieber C.M.K."/>
            <person name="Emerson J.B."/>
            <person name="Anantharaman K."/>
            <person name="Thomas B.C."/>
            <person name="Malmstrom R."/>
            <person name="Stieglmeier M."/>
            <person name="Klingl A."/>
            <person name="Woyke T."/>
            <person name="Ryan C.M."/>
            <person name="Banfield J.F."/>
        </authorList>
    </citation>
    <scope>NUCLEOTIDE SEQUENCE [LARGE SCALE GENOMIC DNA]</scope>
</reference>
<dbReference type="InterPro" id="IPR055344">
    <property type="entry name" value="SecD_SecF_C_bact"/>
</dbReference>
<evidence type="ECO:0000313" key="13">
    <source>
        <dbReference type="Proteomes" id="UP000230097"/>
    </source>
</evidence>
<evidence type="ECO:0000256" key="4">
    <source>
        <dbReference type="ARBA" id="ARBA00022692"/>
    </source>
</evidence>
<evidence type="ECO:0000259" key="10">
    <source>
        <dbReference type="Pfam" id="PF02355"/>
    </source>
</evidence>
<proteinExistence type="predicted"/>
<dbReference type="Gene3D" id="3.30.1360.200">
    <property type="match status" value="1"/>
</dbReference>
<protein>
    <submittedName>
        <fullName evidence="12">Protein translocase subunit SecD</fullName>
    </submittedName>
</protein>
<dbReference type="InterPro" id="IPR054384">
    <property type="entry name" value="SecDF_P1_head"/>
</dbReference>
<dbReference type="Proteomes" id="UP000230097">
    <property type="component" value="Unassembled WGS sequence"/>
</dbReference>
<evidence type="ECO:0000256" key="8">
    <source>
        <dbReference type="ARBA" id="ARBA00023136"/>
    </source>
</evidence>
<dbReference type="NCBIfam" id="TIGR01129">
    <property type="entry name" value="secD"/>
    <property type="match status" value="1"/>
</dbReference>
<feature type="transmembrane region" description="Helical" evidence="9">
    <location>
        <begin position="267"/>
        <end position="287"/>
    </location>
</feature>
<comment type="caution">
    <text evidence="12">The sequence shown here is derived from an EMBL/GenBank/DDBJ whole genome shotgun (WGS) entry which is preliminary data.</text>
</comment>
<dbReference type="EMBL" id="PFTC01000035">
    <property type="protein sequence ID" value="PJB98594.1"/>
    <property type="molecule type" value="Genomic_DNA"/>
</dbReference>
<keyword evidence="6 9" id="KW-1133">Transmembrane helix</keyword>